<organism evidence="2">
    <name type="scientific">bioreactor metagenome</name>
    <dbReference type="NCBI Taxonomy" id="1076179"/>
    <lineage>
        <taxon>unclassified sequences</taxon>
        <taxon>metagenomes</taxon>
        <taxon>ecological metagenomes</taxon>
    </lineage>
</organism>
<sequence length="101" mass="12028">MHFLELDKAGYRERCKLTTQLRRCLLERRACKDCVEERAPIAEFLMQPQNKSLLDRLGKILGDVRKVERYHENRSYSPRVLERPGSQTEVKNEHTKLEEEN</sequence>
<feature type="region of interest" description="Disordered" evidence="1">
    <location>
        <begin position="75"/>
        <end position="101"/>
    </location>
</feature>
<evidence type="ECO:0000313" key="2">
    <source>
        <dbReference type="EMBL" id="MPN57048.1"/>
    </source>
</evidence>
<name>A0A645J047_9ZZZZ</name>
<reference evidence="2" key="1">
    <citation type="submission" date="2019-08" db="EMBL/GenBank/DDBJ databases">
        <authorList>
            <person name="Kucharzyk K."/>
            <person name="Murdoch R.W."/>
            <person name="Higgins S."/>
            <person name="Loffler F."/>
        </authorList>
    </citation>
    <scope>NUCLEOTIDE SEQUENCE</scope>
</reference>
<gene>
    <name evidence="2" type="ORF">SDC9_204742</name>
</gene>
<comment type="caution">
    <text evidence="2">The sequence shown here is derived from an EMBL/GenBank/DDBJ whole genome shotgun (WGS) entry which is preliminary data.</text>
</comment>
<dbReference type="EMBL" id="VSSQ01128127">
    <property type="protein sequence ID" value="MPN57048.1"/>
    <property type="molecule type" value="Genomic_DNA"/>
</dbReference>
<dbReference type="AlphaFoldDB" id="A0A645J047"/>
<proteinExistence type="predicted"/>
<accession>A0A645J047</accession>
<feature type="compositionally biased region" description="Basic and acidic residues" evidence="1">
    <location>
        <begin position="90"/>
        <end position="101"/>
    </location>
</feature>
<protein>
    <submittedName>
        <fullName evidence="2">Uncharacterized protein</fullName>
    </submittedName>
</protein>
<evidence type="ECO:0000256" key="1">
    <source>
        <dbReference type="SAM" id="MobiDB-lite"/>
    </source>
</evidence>